<dbReference type="Proteomes" id="UP000254621">
    <property type="component" value="Unassembled WGS sequence"/>
</dbReference>
<dbReference type="PANTHER" id="PTHR34989">
    <property type="entry name" value="PROTEIN HDED"/>
    <property type="match status" value="1"/>
</dbReference>
<protein>
    <submittedName>
        <fullName evidence="1">Uncharacterized conserved protein</fullName>
    </submittedName>
</protein>
<accession>A0A380P338</accession>
<name>A0A380P338_WEIVI</name>
<organism evidence="1 2">
    <name type="scientific">Weissella viridescens</name>
    <name type="common">Lactobacillus viridescens</name>
    <dbReference type="NCBI Taxonomy" id="1629"/>
    <lineage>
        <taxon>Bacteria</taxon>
        <taxon>Bacillati</taxon>
        <taxon>Bacillota</taxon>
        <taxon>Bacilli</taxon>
        <taxon>Lactobacillales</taxon>
        <taxon>Lactobacillaceae</taxon>
        <taxon>Weissella</taxon>
    </lineage>
</organism>
<sequence length="173" mass="18817">MNQSKGFDIFSLVLGILSLVLAFVVLKFPGGSLAAIVIVIGIFMIIDGILHFSQRGHLRSIGMKSTGMLTFLAILDIIVGLAIIIWPASFGAIYVWISVAIGMVMDSLFELWAAKYIKQVGKGYYWFVVIMAIIGLILGIVMMFSPAFGLSFVVALLAAYLLVFGVMEIVKAF</sequence>
<gene>
    <name evidence="1" type="ORF">NCTC13645_01879</name>
</gene>
<dbReference type="AlphaFoldDB" id="A0A380P338"/>
<dbReference type="EMBL" id="UHIV01000004">
    <property type="protein sequence ID" value="SUP59619.1"/>
    <property type="molecule type" value="Genomic_DNA"/>
</dbReference>
<dbReference type="RefSeq" id="WP_057744574.1">
    <property type="nucleotide sequence ID" value="NZ_BJLU01000009.1"/>
</dbReference>
<dbReference type="PANTHER" id="PTHR34989:SF1">
    <property type="entry name" value="PROTEIN HDED"/>
    <property type="match status" value="1"/>
</dbReference>
<evidence type="ECO:0000313" key="2">
    <source>
        <dbReference type="Proteomes" id="UP000254621"/>
    </source>
</evidence>
<dbReference type="OrthoDB" id="2325981at2"/>
<dbReference type="GO" id="GO:0005886">
    <property type="term" value="C:plasma membrane"/>
    <property type="evidence" value="ECO:0007669"/>
    <property type="project" value="TreeGrafter"/>
</dbReference>
<dbReference type="Pfam" id="PF03729">
    <property type="entry name" value="DUF308"/>
    <property type="match status" value="2"/>
</dbReference>
<evidence type="ECO:0000313" key="1">
    <source>
        <dbReference type="EMBL" id="SUP59619.1"/>
    </source>
</evidence>
<proteinExistence type="predicted"/>
<reference evidence="1 2" key="1">
    <citation type="submission" date="2018-06" db="EMBL/GenBank/DDBJ databases">
        <authorList>
            <consortium name="Pathogen Informatics"/>
            <person name="Doyle S."/>
        </authorList>
    </citation>
    <scope>NUCLEOTIDE SEQUENCE [LARGE SCALE GENOMIC DNA]</scope>
    <source>
        <strain evidence="1 2">NCTC13645</strain>
    </source>
</reference>
<dbReference type="InterPro" id="IPR052712">
    <property type="entry name" value="Acid_resist_chaperone_HdeD"/>
</dbReference>
<dbReference type="STRING" id="1629.IV50_GL000513"/>
<dbReference type="InterPro" id="IPR005325">
    <property type="entry name" value="DUF308_memb"/>
</dbReference>